<dbReference type="PANTHER" id="PTHR18901">
    <property type="entry name" value="2-DEOXYGLUCOSE-6-PHOSPHATE PHOSPHATASE 2"/>
    <property type="match status" value="1"/>
</dbReference>
<dbReference type="InterPro" id="IPR041492">
    <property type="entry name" value="HAD_2"/>
</dbReference>
<reference evidence="1 2" key="1">
    <citation type="submission" date="2015-01" db="EMBL/GenBank/DDBJ databases">
        <title>Comparative genomics of the lactic acid bacteria isolated from the honey bee gut.</title>
        <authorList>
            <person name="Ellegaard K.M."/>
            <person name="Tamarit D."/>
            <person name="Javelind E."/>
            <person name="Olofsson T."/>
            <person name="Andersson S.G."/>
            <person name="Vasquez A."/>
        </authorList>
    </citation>
    <scope>NUCLEOTIDE SEQUENCE [LARGE SCALE GENOMIC DNA]</scope>
    <source>
        <strain evidence="1 2">Hma8</strain>
    </source>
</reference>
<accession>A0A0F4LFX7</accession>
<organism evidence="1 2">
    <name type="scientific">Lactobacillus melliventris</name>
    <dbReference type="NCBI Taxonomy" id="1218507"/>
    <lineage>
        <taxon>Bacteria</taxon>
        <taxon>Bacillati</taxon>
        <taxon>Bacillota</taxon>
        <taxon>Bacilli</taxon>
        <taxon>Lactobacillales</taxon>
        <taxon>Lactobacillaceae</taxon>
        <taxon>Lactobacillus</taxon>
    </lineage>
</organism>
<gene>
    <name evidence="1" type="ORF">JF74_07870</name>
</gene>
<dbReference type="SUPFAM" id="SSF56784">
    <property type="entry name" value="HAD-like"/>
    <property type="match status" value="1"/>
</dbReference>
<dbReference type="HOGENOM" id="CLU_045011_13_3_9"/>
<dbReference type="OrthoDB" id="9797743at2"/>
<dbReference type="InterPro" id="IPR023198">
    <property type="entry name" value="PGP-like_dom2"/>
</dbReference>
<dbReference type="InterPro" id="IPR006439">
    <property type="entry name" value="HAD-SF_hydro_IA"/>
</dbReference>
<dbReference type="Gene3D" id="1.10.150.240">
    <property type="entry name" value="Putative phosphatase, domain 2"/>
    <property type="match status" value="1"/>
</dbReference>
<proteinExistence type="predicted"/>
<dbReference type="AlphaFoldDB" id="A0A0F4LFX7"/>
<dbReference type="PANTHER" id="PTHR18901:SF38">
    <property type="entry name" value="PSEUDOURIDINE-5'-PHOSPHATASE"/>
    <property type="match status" value="1"/>
</dbReference>
<dbReference type="SFLD" id="SFLDS00003">
    <property type="entry name" value="Haloacid_Dehalogenase"/>
    <property type="match status" value="1"/>
</dbReference>
<dbReference type="InterPro" id="IPR023214">
    <property type="entry name" value="HAD_sf"/>
</dbReference>
<dbReference type="PRINTS" id="PR00413">
    <property type="entry name" value="HADHALOGNASE"/>
</dbReference>
<dbReference type="PATRIC" id="fig|1218507.3.peg.956"/>
<sequence length="226" mass="25618">MRVQGIKDDIKGILFDMDGLLVNSENLYWEANIQAAKEANLGTPDDIYLKLVGSTTTDMNDFYQQYFKNEEQRDQFIKRTDELVWQWTEQGKLKLRPGVQKALDRFQAAGLPMAVVTSNSENVVEHNLWATGTRNYFQFHLNYDDVKNNNVKPKPAPDIYLLAAQKLHVAKNNILAFEDSSPGLLAAVNAGLKCVMVPDLIPATTEDHQNAAFVCQDFFEFLQKVS</sequence>
<dbReference type="InterPro" id="IPR036412">
    <property type="entry name" value="HAD-like_sf"/>
</dbReference>
<evidence type="ECO:0000313" key="1">
    <source>
        <dbReference type="EMBL" id="KJY56451.1"/>
    </source>
</evidence>
<dbReference type="SFLD" id="SFLDG01129">
    <property type="entry name" value="C1.5:_HAD__Beta-PGM__Phosphata"/>
    <property type="match status" value="1"/>
</dbReference>
<name>A0A0F4LFX7_9LACO</name>
<protein>
    <submittedName>
        <fullName evidence="1">Hydrolase</fullName>
    </submittedName>
</protein>
<dbReference type="RefSeq" id="WP_046324731.1">
    <property type="nucleotide sequence ID" value="NZ_JBHTMT010000001.1"/>
</dbReference>
<evidence type="ECO:0000313" key="2">
    <source>
        <dbReference type="Proteomes" id="UP000033531"/>
    </source>
</evidence>
<dbReference type="CDD" id="cd07505">
    <property type="entry name" value="HAD_BPGM-like"/>
    <property type="match status" value="1"/>
</dbReference>
<comment type="caution">
    <text evidence="1">The sequence shown here is derived from an EMBL/GenBank/DDBJ whole genome shotgun (WGS) entry which is preliminary data.</text>
</comment>
<dbReference type="GO" id="GO:0016787">
    <property type="term" value="F:hydrolase activity"/>
    <property type="evidence" value="ECO:0007669"/>
    <property type="project" value="UniProtKB-KW"/>
</dbReference>
<dbReference type="Gene3D" id="3.40.50.1000">
    <property type="entry name" value="HAD superfamily/HAD-like"/>
    <property type="match status" value="1"/>
</dbReference>
<dbReference type="STRING" id="1218507.JF74_07870"/>
<dbReference type="NCBIfam" id="TIGR01509">
    <property type="entry name" value="HAD-SF-IA-v3"/>
    <property type="match status" value="1"/>
</dbReference>
<dbReference type="Proteomes" id="UP000033531">
    <property type="component" value="Unassembled WGS sequence"/>
</dbReference>
<dbReference type="EMBL" id="JXLI01000010">
    <property type="protein sequence ID" value="KJY56451.1"/>
    <property type="molecule type" value="Genomic_DNA"/>
</dbReference>
<keyword evidence="1" id="KW-0378">Hydrolase</keyword>
<dbReference type="Pfam" id="PF13419">
    <property type="entry name" value="HAD_2"/>
    <property type="match status" value="1"/>
</dbReference>